<dbReference type="AlphaFoldDB" id="A0A7E5A197"/>
<dbReference type="WBParaSite" id="Pan_g8636.t1">
    <property type="protein sequence ID" value="Pan_g8636.t1"/>
    <property type="gene ID" value="Pan_g8636"/>
</dbReference>
<dbReference type="Proteomes" id="UP000492821">
    <property type="component" value="Unassembled WGS sequence"/>
</dbReference>
<organism evidence="2 3">
    <name type="scientific">Panagrellus redivivus</name>
    <name type="common">Microworm</name>
    <dbReference type="NCBI Taxonomy" id="6233"/>
    <lineage>
        <taxon>Eukaryota</taxon>
        <taxon>Metazoa</taxon>
        <taxon>Ecdysozoa</taxon>
        <taxon>Nematoda</taxon>
        <taxon>Chromadorea</taxon>
        <taxon>Rhabditida</taxon>
        <taxon>Tylenchina</taxon>
        <taxon>Panagrolaimomorpha</taxon>
        <taxon>Panagrolaimoidea</taxon>
        <taxon>Panagrolaimidae</taxon>
        <taxon>Panagrellus</taxon>
    </lineage>
</organism>
<dbReference type="GO" id="GO:0042797">
    <property type="term" value="P:tRNA transcription by RNA polymerase III"/>
    <property type="evidence" value="ECO:0007669"/>
    <property type="project" value="TreeGrafter"/>
</dbReference>
<dbReference type="InterPro" id="IPR006886">
    <property type="entry name" value="RNA_pol_III_Rpc5"/>
</dbReference>
<reference evidence="2" key="1">
    <citation type="journal article" date="2013" name="Genetics">
        <title>The draft genome and transcriptome of Panagrellus redivivus are shaped by the harsh demands of a free-living lifestyle.</title>
        <authorList>
            <person name="Srinivasan J."/>
            <person name="Dillman A.R."/>
            <person name="Macchietto M.G."/>
            <person name="Heikkinen L."/>
            <person name="Lakso M."/>
            <person name="Fracchia K.M."/>
            <person name="Antoshechkin I."/>
            <person name="Mortazavi A."/>
            <person name="Wong G."/>
            <person name="Sternberg P.W."/>
        </authorList>
    </citation>
    <scope>NUCLEOTIDE SEQUENCE [LARGE SCALE GENOMIC DNA]</scope>
    <source>
        <strain evidence="2">MT8872</strain>
    </source>
</reference>
<proteinExistence type="predicted"/>
<protein>
    <submittedName>
        <fullName evidence="3">Transcription initiation factor TFIID subunit 7</fullName>
    </submittedName>
</protein>
<sequence>MPPKALKREDKKSIIKIDAEEDEVVAEIDCYHVSVNRNNFSVATLQFPTPQSAKLEDCIGRIKPVVKHLEIDYENGCDRDDGNRPKDEPVTTFAGRATSDTAVLNHALGFIDNGKAYFVEVDDAYYMRRKLPGTSSGEGRSDDASPKKASSPVRVRFARAETDAQRKRREQSSYFKTQQAEQEPWKTVDIVHAEPTYALEIATEVTDMDIAKGVKQEPS</sequence>
<dbReference type="PANTHER" id="PTHR12069">
    <property type="entry name" value="DNA-DIRECTED RNA POLYMERASES III 80 KDA POLYPEPTIDE RNA POLYMERASE III SUBUNIT 5"/>
    <property type="match status" value="1"/>
</dbReference>
<evidence type="ECO:0000313" key="2">
    <source>
        <dbReference type="Proteomes" id="UP000492821"/>
    </source>
</evidence>
<dbReference type="PANTHER" id="PTHR12069:SF0">
    <property type="entry name" value="DNA-DIRECTED RNA POLYMERASE III SUBUNIT RPC5"/>
    <property type="match status" value="1"/>
</dbReference>
<evidence type="ECO:0000256" key="1">
    <source>
        <dbReference type="SAM" id="MobiDB-lite"/>
    </source>
</evidence>
<reference evidence="3" key="2">
    <citation type="submission" date="2020-10" db="UniProtKB">
        <authorList>
            <consortium name="WormBaseParasite"/>
        </authorList>
    </citation>
    <scope>IDENTIFICATION</scope>
</reference>
<dbReference type="Pfam" id="PF04801">
    <property type="entry name" value="RPC5"/>
    <property type="match status" value="1"/>
</dbReference>
<feature type="region of interest" description="Disordered" evidence="1">
    <location>
        <begin position="132"/>
        <end position="187"/>
    </location>
</feature>
<name>A0A7E5A197_PANRE</name>
<accession>A0A7E5A197</accession>
<keyword evidence="2" id="KW-1185">Reference proteome</keyword>
<dbReference type="GO" id="GO:0005666">
    <property type="term" value="C:RNA polymerase III complex"/>
    <property type="evidence" value="ECO:0007669"/>
    <property type="project" value="TreeGrafter"/>
</dbReference>
<feature type="compositionally biased region" description="Polar residues" evidence="1">
    <location>
        <begin position="172"/>
        <end position="181"/>
    </location>
</feature>
<evidence type="ECO:0000313" key="3">
    <source>
        <dbReference type="WBParaSite" id="Pan_g8636.t1"/>
    </source>
</evidence>